<sequence>MKIGIDISQVVYKGTGVASYTENLVKAMLRQKGHEFVLFGTSFGRQKELWSFIHSLPTDSSFRAKTFSLPISFISFLWNQLHIGRIERLTGNLDIFHTSDWTEPPSKIPKVTTIHDLMIYKFPEHLPEEIIETQRRKLAWVSRESKLIIADSKSTKSDIVRFLNIPAEKIHVIYLGVDDAYFPQSRDRVTTVLHKYRIRQPYFLCVGTREPRKNLQRVLTAFSSFKQANRTLVIAGNFGWGEDVAIIPGVKILGFVPKKDLPALYTGATAFVYPSLYEGFGLPVLESLSCGTPVVTSKRGSLGEIAEGVAIEVNPESSADIRRGLESIILLTPAKRKALVQKGLQHTAQFTWENTARNTIEVYKKIVSL</sequence>
<evidence type="ECO:0000259" key="2">
    <source>
        <dbReference type="Pfam" id="PF00534"/>
    </source>
</evidence>
<dbReference type="STRING" id="1618436.UV59_C0001G0007"/>
<evidence type="ECO:0000259" key="3">
    <source>
        <dbReference type="Pfam" id="PF13439"/>
    </source>
</evidence>
<dbReference type="PATRIC" id="fig|1618436.3.peg.8"/>
<dbReference type="EMBL" id="LCFB01000001">
    <property type="protein sequence ID" value="KKS86284.1"/>
    <property type="molecule type" value="Genomic_DNA"/>
</dbReference>
<evidence type="ECO:0000256" key="1">
    <source>
        <dbReference type="ARBA" id="ARBA00022679"/>
    </source>
</evidence>
<dbReference type="InterPro" id="IPR001296">
    <property type="entry name" value="Glyco_trans_1"/>
</dbReference>
<dbReference type="AlphaFoldDB" id="A0A0G1CLB1"/>
<organism evidence="4 5">
    <name type="scientific">Candidatus Gottesmanbacteria bacterium GW2011_GWA1_43_11</name>
    <dbReference type="NCBI Taxonomy" id="1618436"/>
    <lineage>
        <taxon>Bacteria</taxon>
        <taxon>Candidatus Gottesmaniibacteriota</taxon>
    </lineage>
</organism>
<dbReference type="SUPFAM" id="SSF53756">
    <property type="entry name" value="UDP-Glycosyltransferase/glycogen phosphorylase"/>
    <property type="match status" value="1"/>
</dbReference>
<protein>
    <submittedName>
        <fullName evidence="4">Glycosyl transferase group 1</fullName>
    </submittedName>
</protein>
<dbReference type="GO" id="GO:0009103">
    <property type="term" value="P:lipopolysaccharide biosynthetic process"/>
    <property type="evidence" value="ECO:0007669"/>
    <property type="project" value="TreeGrafter"/>
</dbReference>
<dbReference type="Pfam" id="PF13439">
    <property type="entry name" value="Glyco_transf_4"/>
    <property type="match status" value="1"/>
</dbReference>
<feature type="domain" description="Glycosyl transferase family 1" evidence="2">
    <location>
        <begin position="200"/>
        <end position="343"/>
    </location>
</feature>
<proteinExistence type="predicted"/>
<evidence type="ECO:0000313" key="4">
    <source>
        <dbReference type="EMBL" id="KKS86284.1"/>
    </source>
</evidence>
<dbReference type="PANTHER" id="PTHR46401:SF2">
    <property type="entry name" value="GLYCOSYLTRANSFERASE WBBK-RELATED"/>
    <property type="match status" value="1"/>
</dbReference>
<name>A0A0G1CLB1_9BACT</name>
<dbReference type="Pfam" id="PF00534">
    <property type="entry name" value="Glycos_transf_1"/>
    <property type="match status" value="1"/>
</dbReference>
<dbReference type="GO" id="GO:0016757">
    <property type="term" value="F:glycosyltransferase activity"/>
    <property type="evidence" value="ECO:0007669"/>
    <property type="project" value="InterPro"/>
</dbReference>
<reference evidence="4 5" key="1">
    <citation type="journal article" date="2015" name="Nature">
        <title>rRNA introns, odd ribosomes, and small enigmatic genomes across a large radiation of phyla.</title>
        <authorList>
            <person name="Brown C.T."/>
            <person name="Hug L.A."/>
            <person name="Thomas B.C."/>
            <person name="Sharon I."/>
            <person name="Castelle C.J."/>
            <person name="Singh A."/>
            <person name="Wilkins M.J."/>
            <person name="Williams K.H."/>
            <person name="Banfield J.F."/>
        </authorList>
    </citation>
    <scope>NUCLEOTIDE SEQUENCE [LARGE SCALE GENOMIC DNA]</scope>
</reference>
<accession>A0A0G1CLB1</accession>
<dbReference type="PANTHER" id="PTHR46401">
    <property type="entry name" value="GLYCOSYLTRANSFERASE WBBK-RELATED"/>
    <property type="match status" value="1"/>
</dbReference>
<feature type="domain" description="Glycosyltransferase subfamily 4-like N-terminal" evidence="3">
    <location>
        <begin position="16"/>
        <end position="179"/>
    </location>
</feature>
<dbReference type="CDD" id="cd03809">
    <property type="entry name" value="GT4_MtfB-like"/>
    <property type="match status" value="1"/>
</dbReference>
<evidence type="ECO:0000313" key="5">
    <source>
        <dbReference type="Proteomes" id="UP000034543"/>
    </source>
</evidence>
<dbReference type="Proteomes" id="UP000034543">
    <property type="component" value="Unassembled WGS sequence"/>
</dbReference>
<dbReference type="InterPro" id="IPR028098">
    <property type="entry name" value="Glyco_trans_4-like_N"/>
</dbReference>
<dbReference type="Gene3D" id="3.40.50.2000">
    <property type="entry name" value="Glycogen Phosphorylase B"/>
    <property type="match status" value="2"/>
</dbReference>
<gene>
    <name evidence="4" type="ORF">UV59_C0001G0007</name>
</gene>
<comment type="caution">
    <text evidence="4">The sequence shown here is derived from an EMBL/GenBank/DDBJ whole genome shotgun (WGS) entry which is preliminary data.</text>
</comment>
<keyword evidence="1 4" id="KW-0808">Transferase</keyword>